<reference evidence="2 3" key="1">
    <citation type="submission" date="2017-11" db="EMBL/GenBank/DDBJ databases">
        <title>Genomic Encyclopedia of Archaeal and Bacterial Type Strains, Phase II (KMG-II): From Individual Species to Whole Genera.</title>
        <authorList>
            <person name="Goeker M."/>
        </authorList>
    </citation>
    <scope>NUCLEOTIDE SEQUENCE [LARGE SCALE GENOMIC DNA]</scope>
    <source>
        <strain evidence="2 3">DSM 27763</strain>
    </source>
</reference>
<organism evidence="2 3">
    <name type="scientific">Mumia flava</name>
    <dbReference type="NCBI Taxonomy" id="1348852"/>
    <lineage>
        <taxon>Bacteria</taxon>
        <taxon>Bacillati</taxon>
        <taxon>Actinomycetota</taxon>
        <taxon>Actinomycetes</taxon>
        <taxon>Propionibacteriales</taxon>
        <taxon>Nocardioidaceae</taxon>
        <taxon>Mumia</taxon>
    </lineage>
</organism>
<dbReference type="PRINTS" id="PR00111">
    <property type="entry name" value="ABHYDROLASE"/>
</dbReference>
<evidence type="ECO:0000313" key="2">
    <source>
        <dbReference type="EMBL" id="PJJ48315.1"/>
    </source>
</evidence>
<dbReference type="Gene3D" id="3.40.50.1820">
    <property type="entry name" value="alpha/beta hydrolase"/>
    <property type="match status" value="1"/>
</dbReference>
<proteinExistence type="predicted"/>
<evidence type="ECO:0000259" key="1">
    <source>
        <dbReference type="Pfam" id="PF00561"/>
    </source>
</evidence>
<evidence type="ECO:0000313" key="3">
    <source>
        <dbReference type="Proteomes" id="UP000230842"/>
    </source>
</evidence>
<dbReference type="SUPFAM" id="SSF53474">
    <property type="entry name" value="alpha/beta-Hydrolases"/>
    <property type="match status" value="1"/>
</dbReference>
<keyword evidence="3" id="KW-1185">Reference proteome</keyword>
<dbReference type="InterPro" id="IPR000639">
    <property type="entry name" value="Epox_hydrolase-like"/>
</dbReference>
<accession>A0A0B2BNL8</accession>
<dbReference type="EMBL" id="PGEZ01000003">
    <property type="protein sequence ID" value="PJJ48315.1"/>
    <property type="molecule type" value="Genomic_DNA"/>
</dbReference>
<feature type="domain" description="AB hydrolase-1" evidence="1">
    <location>
        <begin position="23"/>
        <end position="258"/>
    </location>
</feature>
<dbReference type="InterPro" id="IPR029058">
    <property type="entry name" value="AB_hydrolase_fold"/>
</dbReference>
<dbReference type="PANTHER" id="PTHR43689:SF8">
    <property type="entry name" value="ALPHA_BETA-HYDROLASES SUPERFAMILY PROTEIN"/>
    <property type="match status" value="1"/>
</dbReference>
<dbReference type="Proteomes" id="UP000230842">
    <property type="component" value="Unassembled WGS sequence"/>
</dbReference>
<sequence>MTLRRTQDWDGRTIAWDVAGSGPPVVLCHGTPWSSYVWEEYGDALVAAGCTVYRWDMPGYGASSKNPDHRVGLDVQGEAFAAMLRSWGLERPHVIAHDIGGAVALRAHLLHGAPYASLCLVDVVALRPWGSPFFRLVREHAEAFAQLPDAIHRGAIEAYVAGASHRGLRPEVLDSLVAPWLGDEGRAAFYRQIAQADEEHTRVLEDRFAEIGMPVRVVWGTEDAWIPVDRAERLRDAIPDATVRLVPDAGHLVMLDAPVAVASQIRSWLSARGAILDE</sequence>
<gene>
    <name evidence="2" type="ORF">CLV56_4020</name>
</gene>
<comment type="caution">
    <text evidence="2">The sequence shown here is derived from an EMBL/GenBank/DDBJ whole genome shotgun (WGS) entry which is preliminary data.</text>
</comment>
<dbReference type="GO" id="GO:0003824">
    <property type="term" value="F:catalytic activity"/>
    <property type="evidence" value="ECO:0007669"/>
    <property type="project" value="InterPro"/>
</dbReference>
<dbReference type="RefSeq" id="WP_039341984.1">
    <property type="nucleotide sequence ID" value="NZ_PGEZ01000003.1"/>
</dbReference>
<dbReference type="AlphaFoldDB" id="A0A0B2BNL8"/>
<name>A0A0B2BNL8_9ACTN</name>
<dbReference type="PANTHER" id="PTHR43689">
    <property type="entry name" value="HYDROLASE"/>
    <property type="match status" value="1"/>
</dbReference>
<dbReference type="Pfam" id="PF00561">
    <property type="entry name" value="Abhydrolase_1"/>
    <property type="match status" value="1"/>
</dbReference>
<dbReference type="OrthoDB" id="27092at2"/>
<dbReference type="PRINTS" id="PR00412">
    <property type="entry name" value="EPOXHYDRLASE"/>
</dbReference>
<dbReference type="InterPro" id="IPR000073">
    <property type="entry name" value="AB_hydrolase_1"/>
</dbReference>
<protein>
    <submittedName>
        <fullName evidence="2">Pimeloyl-ACP methyl ester carboxylesterase</fullName>
    </submittedName>
</protein>